<reference evidence="1" key="1">
    <citation type="journal article" date="2014" name="Front. Microbiol.">
        <title>High frequency of phylogenetically diverse reductive dehalogenase-homologous genes in deep subseafloor sedimentary metagenomes.</title>
        <authorList>
            <person name="Kawai M."/>
            <person name="Futagami T."/>
            <person name="Toyoda A."/>
            <person name="Takaki Y."/>
            <person name="Nishi S."/>
            <person name="Hori S."/>
            <person name="Arai W."/>
            <person name="Tsubouchi T."/>
            <person name="Morono Y."/>
            <person name="Uchiyama I."/>
            <person name="Ito T."/>
            <person name="Fujiyama A."/>
            <person name="Inagaki F."/>
            <person name="Takami H."/>
        </authorList>
    </citation>
    <scope>NUCLEOTIDE SEQUENCE</scope>
    <source>
        <strain evidence="1">Expedition CK06-06</strain>
    </source>
</reference>
<organism evidence="1">
    <name type="scientific">marine sediment metagenome</name>
    <dbReference type="NCBI Taxonomy" id="412755"/>
    <lineage>
        <taxon>unclassified sequences</taxon>
        <taxon>metagenomes</taxon>
        <taxon>ecological metagenomes</taxon>
    </lineage>
</organism>
<evidence type="ECO:0008006" key="2">
    <source>
        <dbReference type="Google" id="ProtNLM"/>
    </source>
</evidence>
<comment type="caution">
    <text evidence="1">The sequence shown here is derived from an EMBL/GenBank/DDBJ whole genome shotgun (WGS) entry which is preliminary data.</text>
</comment>
<proteinExistence type="predicted"/>
<dbReference type="InterPro" id="IPR058240">
    <property type="entry name" value="rSAM_sf"/>
</dbReference>
<dbReference type="PANTHER" id="PTHR43288:SF2">
    <property type="entry name" value="RADICAL SAM CORE DOMAIN-CONTAINING PROTEIN"/>
    <property type="match status" value="1"/>
</dbReference>
<sequence length="167" mass="18778">VVGDRNAIKTVYGLDHTPEDIKRSLIDLHEEGIKTIIPHICIGFDYGQIKGEMNAIDMLSVITPAALVFIVLIPTRGSEMEHCEPPNIDEVIRVIEYARSIYKRIPIYLGCMRPRSGEHREYNRALELRAIDAGISGIVLPSKSSLEYLQQHDIKIKSYSTCCAVVK</sequence>
<dbReference type="Gene3D" id="3.20.20.70">
    <property type="entry name" value="Aldolase class I"/>
    <property type="match status" value="1"/>
</dbReference>
<dbReference type="AlphaFoldDB" id="X1H4D9"/>
<name>X1H4D9_9ZZZZ</name>
<feature type="non-terminal residue" evidence="1">
    <location>
        <position position="1"/>
    </location>
</feature>
<dbReference type="EMBL" id="BARU01012354">
    <property type="protein sequence ID" value="GAH40153.1"/>
    <property type="molecule type" value="Genomic_DNA"/>
</dbReference>
<gene>
    <name evidence="1" type="ORF">S03H2_22824</name>
</gene>
<dbReference type="InterPro" id="IPR013785">
    <property type="entry name" value="Aldolase_TIM"/>
</dbReference>
<dbReference type="PANTHER" id="PTHR43288">
    <property type="entry name" value="BIOTIN SYNTHASE-RELATED PROTEIN, RADICAL SAM SUPERFAMILY"/>
    <property type="match status" value="1"/>
</dbReference>
<protein>
    <recommendedName>
        <fullName evidence="2">Radical SAM core domain-containing protein</fullName>
    </recommendedName>
</protein>
<dbReference type="SUPFAM" id="SSF102114">
    <property type="entry name" value="Radical SAM enzymes"/>
    <property type="match status" value="1"/>
</dbReference>
<evidence type="ECO:0000313" key="1">
    <source>
        <dbReference type="EMBL" id="GAH40153.1"/>
    </source>
</evidence>
<accession>X1H4D9</accession>